<feature type="compositionally biased region" description="Polar residues" evidence="1">
    <location>
        <begin position="168"/>
        <end position="182"/>
    </location>
</feature>
<evidence type="ECO:0000256" key="1">
    <source>
        <dbReference type="SAM" id="MobiDB-lite"/>
    </source>
</evidence>
<dbReference type="AlphaFoldDB" id="A0AAV1T7X4"/>
<accession>A0AAV1T7X4</accession>
<evidence type="ECO:0000313" key="2">
    <source>
        <dbReference type="EMBL" id="CAK7906276.1"/>
    </source>
</evidence>
<feature type="region of interest" description="Disordered" evidence="1">
    <location>
        <begin position="152"/>
        <end position="182"/>
    </location>
</feature>
<organism evidence="2 3">
    <name type="scientific">Peronospora matthiolae</name>
    <dbReference type="NCBI Taxonomy" id="2874970"/>
    <lineage>
        <taxon>Eukaryota</taxon>
        <taxon>Sar</taxon>
        <taxon>Stramenopiles</taxon>
        <taxon>Oomycota</taxon>
        <taxon>Peronosporomycetes</taxon>
        <taxon>Peronosporales</taxon>
        <taxon>Peronosporaceae</taxon>
        <taxon>Peronospora</taxon>
    </lineage>
</organism>
<gene>
    <name evidence="2" type="ORF">PM001_LOCUS3305</name>
</gene>
<protein>
    <submittedName>
        <fullName evidence="2">Uncharacterized protein</fullName>
    </submittedName>
</protein>
<evidence type="ECO:0000313" key="3">
    <source>
        <dbReference type="Proteomes" id="UP001162060"/>
    </source>
</evidence>
<dbReference type="Proteomes" id="UP001162060">
    <property type="component" value="Unassembled WGS sequence"/>
</dbReference>
<proteinExistence type="predicted"/>
<reference evidence="2" key="1">
    <citation type="submission" date="2024-01" db="EMBL/GenBank/DDBJ databases">
        <authorList>
            <person name="Webb A."/>
        </authorList>
    </citation>
    <scope>NUCLEOTIDE SEQUENCE</scope>
    <source>
        <strain evidence="2">Pm1</strain>
    </source>
</reference>
<comment type="caution">
    <text evidence="2">The sequence shown here is derived from an EMBL/GenBank/DDBJ whole genome shotgun (WGS) entry which is preliminary data.</text>
</comment>
<dbReference type="EMBL" id="CAKLBY020000030">
    <property type="protein sequence ID" value="CAK7906276.1"/>
    <property type="molecule type" value="Genomic_DNA"/>
</dbReference>
<sequence>MEWVTCERRCGNGSLVEPGGRSRQRRREAKKEIRSHAAVGSGLSGLQVKLQAYAGDLWTSDELAGLRGGISGLQTNLQAYAGGSLDFRRTCRPTRGDLWTSDELAGLRGGMSASPDVVAAGASSRVDEGAGELDSTQPLSEIDISQGRYEELKPAQPTGTQGEHKVIQQGTDRSTPSVSRQAWASGRSTLIQAIL</sequence>
<name>A0AAV1T7X4_9STRA</name>